<comment type="similarity">
    <text evidence="1">Belongs to the glycosyl hydrolase 25 family.</text>
</comment>
<dbReference type="Pfam" id="PF01183">
    <property type="entry name" value="Glyco_hydro_25"/>
    <property type="match status" value="1"/>
</dbReference>
<dbReference type="GO" id="GO:0003796">
    <property type="term" value="F:lysozyme activity"/>
    <property type="evidence" value="ECO:0007669"/>
    <property type="project" value="InterPro"/>
</dbReference>
<dbReference type="InterPro" id="IPR017853">
    <property type="entry name" value="GH"/>
</dbReference>
<evidence type="ECO:0000313" key="3">
    <source>
        <dbReference type="Proteomes" id="UP000199158"/>
    </source>
</evidence>
<evidence type="ECO:0000313" key="2">
    <source>
        <dbReference type="EMBL" id="SEN06344.1"/>
    </source>
</evidence>
<organism evidence="2 3">
    <name type="scientific">Hydrogenoanaerobacterium saccharovorans</name>
    <dbReference type="NCBI Taxonomy" id="474960"/>
    <lineage>
        <taxon>Bacteria</taxon>
        <taxon>Bacillati</taxon>
        <taxon>Bacillota</taxon>
        <taxon>Clostridia</taxon>
        <taxon>Eubacteriales</taxon>
        <taxon>Oscillospiraceae</taxon>
        <taxon>Hydrogenoanaerobacterium</taxon>
    </lineage>
</organism>
<dbReference type="PANTHER" id="PTHR34135">
    <property type="entry name" value="LYSOZYME"/>
    <property type="match status" value="1"/>
</dbReference>
<dbReference type="STRING" id="474960.SAMN05216180_2598"/>
<gene>
    <name evidence="2" type="ORF">SAMN05216180_2598</name>
</gene>
<accession>A0A1H8DHV3</accession>
<dbReference type="GO" id="GO:0016052">
    <property type="term" value="P:carbohydrate catabolic process"/>
    <property type="evidence" value="ECO:0007669"/>
    <property type="project" value="TreeGrafter"/>
</dbReference>
<protein>
    <submittedName>
        <fullName evidence="2">Lyzozyme M1 (1,4-beta-N-acetylmuramidase), GH25 family</fullName>
    </submittedName>
</protein>
<dbReference type="OrthoDB" id="9765879at2"/>
<dbReference type="GO" id="GO:0016998">
    <property type="term" value="P:cell wall macromolecule catabolic process"/>
    <property type="evidence" value="ECO:0007669"/>
    <property type="project" value="InterPro"/>
</dbReference>
<keyword evidence="3" id="KW-1185">Reference proteome</keyword>
<dbReference type="PANTHER" id="PTHR34135:SF2">
    <property type="entry name" value="LYSOZYME"/>
    <property type="match status" value="1"/>
</dbReference>
<dbReference type="AlphaFoldDB" id="A0A1H8DHV3"/>
<sequence length="221" mass="24977">MKFHVIDISEHNVRNGRINWVKVKASGVHGVMVRIGWAGYNGELTVDKSLYDSITRAHDAGLGVGLYVYSYCTSTRAARKAARQAVEIANRFQGKITYPICFDVEETALTCLARLGKAKLTDTVAAFCDETEKNGYYAMWYTYTYFAKLYLDTHNLAKYDLWAADYRSTVECPWKIPHGMWQYVGNKGRCSGVTGACDRNYAYKDYPAIIRSAGLNQLKKL</sequence>
<proteinExistence type="inferred from homology"/>
<dbReference type="SUPFAM" id="SSF51445">
    <property type="entry name" value="(Trans)glycosidases"/>
    <property type="match status" value="1"/>
</dbReference>
<dbReference type="GO" id="GO:0009253">
    <property type="term" value="P:peptidoglycan catabolic process"/>
    <property type="evidence" value="ECO:0007669"/>
    <property type="project" value="InterPro"/>
</dbReference>
<reference evidence="2 3" key="1">
    <citation type="submission" date="2016-10" db="EMBL/GenBank/DDBJ databases">
        <authorList>
            <person name="de Groot N.N."/>
        </authorList>
    </citation>
    <scope>NUCLEOTIDE SEQUENCE [LARGE SCALE GENOMIC DNA]</scope>
    <source>
        <strain evidence="2 3">CGMCC 1.5070</strain>
    </source>
</reference>
<dbReference type="EMBL" id="FOCG01000003">
    <property type="protein sequence ID" value="SEN06344.1"/>
    <property type="molecule type" value="Genomic_DNA"/>
</dbReference>
<dbReference type="PROSITE" id="PS51904">
    <property type="entry name" value="GLYCOSYL_HYDROL_F25_2"/>
    <property type="match status" value="1"/>
</dbReference>
<evidence type="ECO:0000256" key="1">
    <source>
        <dbReference type="ARBA" id="ARBA00010646"/>
    </source>
</evidence>
<dbReference type="RefSeq" id="WP_092755858.1">
    <property type="nucleotide sequence ID" value="NZ_FOCG01000003.1"/>
</dbReference>
<dbReference type="InterPro" id="IPR002053">
    <property type="entry name" value="Glyco_hydro_25"/>
</dbReference>
<dbReference type="Proteomes" id="UP000199158">
    <property type="component" value="Unassembled WGS sequence"/>
</dbReference>
<dbReference type="Gene3D" id="3.20.20.80">
    <property type="entry name" value="Glycosidases"/>
    <property type="match status" value="1"/>
</dbReference>
<name>A0A1H8DHV3_9FIRM</name>